<dbReference type="InterPro" id="IPR012340">
    <property type="entry name" value="NA-bd_OB-fold"/>
</dbReference>
<feature type="transmembrane region" description="Helical" evidence="1">
    <location>
        <begin position="21"/>
        <end position="39"/>
    </location>
</feature>
<comment type="caution">
    <text evidence="3">The sequence shown here is derived from an EMBL/GenBank/DDBJ whole genome shotgun (WGS) entry which is preliminary data.</text>
</comment>
<evidence type="ECO:0000313" key="4">
    <source>
        <dbReference type="Proteomes" id="UP000583929"/>
    </source>
</evidence>
<keyword evidence="1" id="KW-1133">Transmembrane helix</keyword>
<gene>
    <name evidence="3" type="ORF">G4B88_004470</name>
</gene>
<organism evidence="3 4">
    <name type="scientific">Cannabis sativa</name>
    <name type="common">Hemp</name>
    <name type="synonym">Marijuana</name>
    <dbReference type="NCBI Taxonomy" id="3483"/>
    <lineage>
        <taxon>Eukaryota</taxon>
        <taxon>Viridiplantae</taxon>
        <taxon>Streptophyta</taxon>
        <taxon>Embryophyta</taxon>
        <taxon>Tracheophyta</taxon>
        <taxon>Spermatophyta</taxon>
        <taxon>Magnoliopsida</taxon>
        <taxon>eudicotyledons</taxon>
        <taxon>Gunneridae</taxon>
        <taxon>Pentapetalae</taxon>
        <taxon>rosids</taxon>
        <taxon>fabids</taxon>
        <taxon>Rosales</taxon>
        <taxon>Cannabaceae</taxon>
        <taxon>Cannabis</taxon>
    </lineage>
</organism>
<dbReference type="Gene3D" id="2.40.50.140">
    <property type="entry name" value="Nucleic acid-binding proteins"/>
    <property type="match status" value="2"/>
</dbReference>
<evidence type="ECO:0000259" key="2">
    <source>
        <dbReference type="PROSITE" id="PS50126"/>
    </source>
</evidence>
<evidence type="ECO:0000313" key="3">
    <source>
        <dbReference type="EMBL" id="KAF4357060.1"/>
    </source>
</evidence>
<dbReference type="GO" id="GO:0003676">
    <property type="term" value="F:nucleic acid binding"/>
    <property type="evidence" value="ECO:0007669"/>
    <property type="project" value="InterPro"/>
</dbReference>
<dbReference type="SUPFAM" id="SSF50249">
    <property type="entry name" value="Nucleic acid-binding proteins"/>
    <property type="match status" value="2"/>
</dbReference>
<keyword evidence="1" id="KW-0812">Transmembrane</keyword>
<dbReference type="SMART" id="SM00316">
    <property type="entry name" value="S1"/>
    <property type="match status" value="2"/>
</dbReference>
<keyword evidence="1" id="KW-0472">Membrane</keyword>
<dbReference type="EMBL" id="JAATIQ010000415">
    <property type="protein sequence ID" value="KAF4357060.1"/>
    <property type="molecule type" value="Genomic_DNA"/>
</dbReference>
<dbReference type="PANTHER" id="PTHR47559:SF1">
    <property type="entry name" value="OS03G0844900 PROTEIN"/>
    <property type="match status" value="1"/>
</dbReference>
<dbReference type="InterPro" id="IPR052757">
    <property type="entry name" value="Ribosomal_protein_S1"/>
</dbReference>
<dbReference type="PANTHER" id="PTHR47559">
    <property type="entry name" value="OS03G0844900 PROTEIN"/>
    <property type="match status" value="1"/>
</dbReference>
<dbReference type="PROSITE" id="PS50126">
    <property type="entry name" value="S1"/>
    <property type="match status" value="2"/>
</dbReference>
<dbReference type="AlphaFoldDB" id="A0A7J6EHA6"/>
<reference evidence="3 4" key="1">
    <citation type="journal article" date="2020" name="bioRxiv">
        <title>Sequence and annotation of 42 cannabis genomes reveals extensive copy number variation in cannabinoid synthesis and pathogen resistance genes.</title>
        <authorList>
            <person name="Mckernan K.J."/>
            <person name="Helbert Y."/>
            <person name="Kane L.T."/>
            <person name="Ebling H."/>
            <person name="Zhang L."/>
            <person name="Liu B."/>
            <person name="Eaton Z."/>
            <person name="Mclaughlin S."/>
            <person name="Kingan S."/>
            <person name="Baybayan P."/>
            <person name="Concepcion G."/>
            <person name="Jordan M."/>
            <person name="Riva A."/>
            <person name="Barbazuk W."/>
            <person name="Harkins T."/>
        </authorList>
    </citation>
    <scope>NUCLEOTIDE SEQUENCE [LARGE SCALE GENOMIC DNA]</scope>
    <source>
        <strain evidence="4">cv. Jamaican Lion 4</strain>
        <tissue evidence="3">Leaf</tissue>
    </source>
</reference>
<feature type="domain" description="S1 motif" evidence="2">
    <location>
        <begin position="261"/>
        <end position="335"/>
    </location>
</feature>
<dbReference type="InterPro" id="IPR003029">
    <property type="entry name" value="S1_domain"/>
</dbReference>
<name>A0A7J6EHA6_CANSA</name>
<protein>
    <recommendedName>
        <fullName evidence="2">S1 motif domain-containing protein</fullName>
    </recommendedName>
</protein>
<feature type="domain" description="S1 motif" evidence="2">
    <location>
        <begin position="171"/>
        <end position="247"/>
    </location>
</feature>
<accession>A0A7J6EHA6</accession>
<keyword evidence="4" id="KW-1185">Reference proteome</keyword>
<proteinExistence type="predicted"/>
<dbReference type="Pfam" id="PF00575">
    <property type="entry name" value="S1"/>
    <property type="match status" value="1"/>
</dbReference>
<sequence>MTRQDKNLERGLTRKHTIIHYHYSLSNFLLLLLLLHPTPNAFPPSLLLLLLPLITTKMPILFTSTPTHISFLSHLCKCNPTTTDATLSLSSSSFSSLLNPLRRKIRLPICFSSSSTSSSSEVFERRPDREAAAAAAAARALEETSAASSEALRQARRSADWKAAKSYNDDRRIYEGRIEGFNNGGLLIKFRSLVGFLPYPQLSPSHFFKEEPRRTPQDVARSLIGSLIAVKVIQADEENRKLIFSEKEAVWSKFSDQVDIGDIYEGKVGSVEDYGAFVHLRFPDGLYHLTGLVHVSEVSWDLVQDVRDILSEGDDVRVKVLSIDRQKPRMTLSIKQLEEDPLLETLDKVIPQDGADGSDSLNTSSISNIEPLQGLETIFEELLKEDGVYDVRITRQGFEKRVVSQDLQLWLSNAPATDEKSTLLARAGRQALQRVLERIP</sequence>
<evidence type="ECO:0000256" key="1">
    <source>
        <dbReference type="SAM" id="Phobius"/>
    </source>
</evidence>
<dbReference type="Proteomes" id="UP000583929">
    <property type="component" value="Unassembled WGS sequence"/>
</dbReference>